<dbReference type="GO" id="GO:0009088">
    <property type="term" value="P:threonine biosynthetic process"/>
    <property type="evidence" value="ECO:0007669"/>
    <property type="project" value="UniProtKB-UniRule"/>
</dbReference>
<reference evidence="11 12" key="1">
    <citation type="submission" date="2020-02" db="EMBL/GenBank/DDBJ databases">
        <title>Ideonella bacterium strain TBM-1.</title>
        <authorList>
            <person name="Chen W.-M."/>
        </authorList>
    </citation>
    <scope>NUCLEOTIDE SEQUENCE [LARGE SCALE GENOMIC DNA]</scope>
    <source>
        <strain evidence="11 12">TBM-1</strain>
    </source>
</reference>
<dbReference type="CDD" id="cd05153">
    <property type="entry name" value="HomoserineK_II"/>
    <property type="match status" value="1"/>
</dbReference>
<dbReference type="NCBIfam" id="TIGR00938">
    <property type="entry name" value="thrB_alt"/>
    <property type="match status" value="1"/>
</dbReference>
<dbReference type="Gene3D" id="3.90.1200.10">
    <property type="match status" value="1"/>
</dbReference>
<comment type="caution">
    <text evidence="11">The sequence shown here is derived from an EMBL/GenBank/DDBJ whole genome shotgun (WGS) entry which is preliminary data.</text>
</comment>
<dbReference type="GO" id="GO:0004413">
    <property type="term" value="F:homoserine kinase activity"/>
    <property type="evidence" value="ECO:0007669"/>
    <property type="project" value="UniProtKB-UniRule"/>
</dbReference>
<evidence type="ECO:0000313" key="11">
    <source>
        <dbReference type="EMBL" id="NDY91652.1"/>
    </source>
</evidence>
<evidence type="ECO:0000256" key="9">
    <source>
        <dbReference type="NCBIfam" id="TIGR00938"/>
    </source>
</evidence>
<dbReference type="InterPro" id="IPR002575">
    <property type="entry name" value="Aminoglycoside_PTrfase"/>
</dbReference>
<evidence type="ECO:0000256" key="5">
    <source>
        <dbReference type="ARBA" id="ARBA00022777"/>
    </source>
</evidence>
<accession>A0A7C9PHX3</accession>
<dbReference type="Gene3D" id="3.30.200.20">
    <property type="entry name" value="Phosphorylase Kinase, domain 1"/>
    <property type="match status" value="1"/>
</dbReference>
<proteinExistence type="inferred from homology"/>
<comment type="pathway">
    <text evidence="8">Amino-acid biosynthesis; L-threonine biosynthesis; L-threonine from L-aspartate: step 4/5.</text>
</comment>
<comment type="catalytic activity">
    <reaction evidence="8">
        <text>L-homoserine + ATP = O-phospho-L-homoserine + ADP + H(+)</text>
        <dbReference type="Rhea" id="RHEA:13985"/>
        <dbReference type="ChEBI" id="CHEBI:15378"/>
        <dbReference type="ChEBI" id="CHEBI:30616"/>
        <dbReference type="ChEBI" id="CHEBI:57476"/>
        <dbReference type="ChEBI" id="CHEBI:57590"/>
        <dbReference type="ChEBI" id="CHEBI:456216"/>
        <dbReference type="EC" id="2.7.1.39"/>
    </reaction>
</comment>
<dbReference type="PANTHER" id="PTHR21064">
    <property type="entry name" value="AMINOGLYCOSIDE PHOSPHOTRANSFERASE DOMAIN-CONTAINING PROTEIN-RELATED"/>
    <property type="match status" value="1"/>
</dbReference>
<dbReference type="Pfam" id="PF01636">
    <property type="entry name" value="APH"/>
    <property type="match status" value="1"/>
</dbReference>
<keyword evidence="4 8" id="KW-0547">Nucleotide-binding</keyword>
<dbReference type="HAMAP" id="MF_00301">
    <property type="entry name" value="Homoser_kinase_2"/>
    <property type="match status" value="1"/>
</dbReference>
<dbReference type="InterPro" id="IPR011009">
    <property type="entry name" value="Kinase-like_dom_sf"/>
</dbReference>
<dbReference type="RefSeq" id="WP_163457509.1">
    <property type="nucleotide sequence ID" value="NZ_JAAGOH010000011.1"/>
</dbReference>
<dbReference type="EMBL" id="JAAGOH010000011">
    <property type="protein sequence ID" value="NDY91652.1"/>
    <property type="molecule type" value="Genomic_DNA"/>
</dbReference>
<keyword evidence="6 8" id="KW-0067">ATP-binding</keyword>
<evidence type="ECO:0000256" key="2">
    <source>
        <dbReference type="ARBA" id="ARBA00022679"/>
    </source>
</evidence>
<dbReference type="PANTHER" id="PTHR21064:SF6">
    <property type="entry name" value="AMINOGLYCOSIDE PHOSPHOTRANSFERASE DOMAIN-CONTAINING PROTEIN"/>
    <property type="match status" value="1"/>
</dbReference>
<protein>
    <recommendedName>
        <fullName evidence="8 9">Homoserine kinase</fullName>
        <shortName evidence="8">HK</shortName>
        <shortName evidence="8">HSK</shortName>
        <ecNumber evidence="8 9">2.7.1.39</ecNumber>
    </recommendedName>
</protein>
<dbReference type="InterPro" id="IPR050249">
    <property type="entry name" value="Pseudomonas-type_ThrB"/>
</dbReference>
<keyword evidence="3 8" id="KW-0791">Threonine biosynthesis</keyword>
<evidence type="ECO:0000256" key="3">
    <source>
        <dbReference type="ARBA" id="ARBA00022697"/>
    </source>
</evidence>
<evidence type="ECO:0000256" key="6">
    <source>
        <dbReference type="ARBA" id="ARBA00022840"/>
    </source>
</evidence>
<dbReference type="AlphaFoldDB" id="A0A7C9PHX3"/>
<name>A0A7C9PHX3_9BURK</name>
<keyword evidence="2 8" id="KW-0808">Transferase</keyword>
<dbReference type="SUPFAM" id="SSF56112">
    <property type="entry name" value="Protein kinase-like (PK-like)"/>
    <property type="match status" value="1"/>
</dbReference>
<feature type="domain" description="Aminoglycoside phosphotransferase" evidence="10">
    <location>
        <begin position="27"/>
        <end position="261"/>
    </location>
</feature>
<organism evidence="11 12">
    <name type="scientific">Ideonella livida</name>
    <dbReference type="NCBI Taxonomy" id="2707176"/>
    <lineage>
        <taxon>Bacteria</taxon>
        <taxon>Pseudomonadati</taxon>
        <taxon>Pseudomonadota</taxon>
        <taxon>Betaproteobacteria</taxon>
        <taxon>Burkholderiales</taxon>
        <taxon>Sphaerotilaceae</taxon>
        <taxon>Ideonella</taxon>
    </lineage>
</organism>
<evidence type="ECO:0000256" key="4">
    <source>
        <dbReference type="ARBA" id="ARBA00022741"/>
    </source>
</evidence>
<dbReference type="Proteomes" id="UP000484255">
    <property type="component" value="Unassembled WGS sequence"/>
</dbReference>
<dbReference type="InterPro" id="IPR005280">
    <property type="entry name" value="Homoserine_kinase_II"/>
</dbReference>
<dbReference type="GO" id="GO:0005524">
    <property type="term" value="F:ATP binding"/>
    <property type="evidence" value="ECO:0007669"/>
    <property type="project" value="UniProtKB-KW"/>
</dbReference>
<evidence type="ECO:0000313" key="12">
    <source>
        <dbReference type="Proteomes" id="UP000484255"/>
    </source>
</evidence>
<dbReference type="UniPathway" id="UPA00050">
    <property type="reaction ID" value="UER00064"/>
</dbReference>
<dbReference type="EC" id="2.7.1.39" evidence="8 9"/>
<keyword evidence="12" id="KW-1185">Reference proteome</keyword>
<evidence type="ECO:0000256" key="1">
    <source>
        <dbReference type="ARBA" id="ARBA00022605"/>
    </source>
</evidence>
<dbReference type="NCBIfam" id="NF003558">
    <property type="entry name" value="PRK05231.1"/>
    <property type="match status" value="1"/>
</dbReference>
<sequence>MAVYTHVTPAEVQPLLHALGLGTLELLEPIASGIENTNYFVTTGQGRWVLTLFERLQADQLPYYLELMRHLAGQGLPVPMPVAHPQTGALVHALAGKPAGLVSRLSGRSLDRPGPAQLAQLGTTLAGMHRAVEGFPLRQPNLRGLDWQRQAARQVAPYLDTASAALLAQELALQEAFRRDQALGLPVGAVHADLFRDNTLFDGAGEQARLSGVLDFYFAGDELLTYDLAVVINDWCVDLDSGALQPELAQALLQAYQAERPLSPAEQAALPVLRRGAALRFWLSRLADWHLPRPASLLTPKPPQHFERVLRQAALQPPTV</sequence>
<evidence type="ECO:0000259" key="10">
    <source>
        <dbReference type="Pfam" id="PF01636"/>
    </source>
</evidence>
<comment type="similarity">
    <text evidence="7 8">Belongs to the pseudomonas-type ThrB family.</text>
</comment>
<evidence type="ECO:0000256" key="8">
    <source>
        <dbReference type="HAMAP-Rule" id="MF_00301"/>
    </source>
</evidence>
<keyword evidence="5 8" id="KW-0418">Kinase</keyword>
<gene>
    <name evidence="8" type="primary">thrB</name>
    <name evidence="11" type="ORF">G3A44_10685</name>
</gene>
<evidence type="ECO:0000256" key="7">
    <source>
        <dbReference type="ARBA" id="ARBA00038240"/>
    </source>
</evidence>
<keyword evidence="1 8" id="KW-0028">Amino-acid biosynthesis</keyword>